<comment type="catalytic activity">
    <reaction evidence="1">
        <text>Hydrolysis of alkylated DNA, releasing 3-methyladenine, 3-methylguanine, 7-methylguanine and 7-methyladenine.</text>
        <dbReference type="EC" id="3.2.2.21"/>
    </reaction>
</comment>
<keyword evidence="7" id="KW-1185">Reference proteome</keyword>
<name>A0ABY8J003_9BACI</name>
<dbReference type="Pfam" id="PF00730">
    <property type="entry name" value="HhH-GPD"/>
    <property type="match status" value="1"/>
</dbReference>
<dbReference type="PANTHER" id="PTHR43003:SF5">
    <property type="entry name" value="DNA-3-METHYLADENINE GLYCOSYLASE"/>
    <property type="match status" value="1"/>
</dbReference>
<evidence type="ECO:0000256" key="1">
    <source>
        <dbReference type="ARBA" id="ARBA00000086"/>
    </source>
</evidence>
<keyword evidence="4" id="KW-0234">DNA repair</keyword>
<dbReference type="SMART" id="SM00478">
    <property type="entry name" value="ENDO3c"/>
    <property type="match status" value="1"/>
</dbReference>
<evidence type="ECO:0000256" key="4">
    <source>
        <dbReference type="ARBA" id="ARBA00023204"/>
    </source>
</evidence>
<dbReference type="CDD" id="cd00056">
    <property type="entry name" value="ENDO3c"/>
    <property type="match status" value="1"/>
</dbReference>
<dbReference type="Proteomes" id="UP001221597">
    <property type="component" value="Chromosome"/>
</dbReference>
<dbReference type="Gene3D" id="1.10.340.30">
    <property type="entry name" value="Hypothetical protein, domain 2"/>
    <property type="match status" value="1"/>
</dbReference>
<protein>
    <recommendedName>
        <fullName evidence="2">DNA-3-methyladenine glycosylase II</fullName>
        <ecNumber evidence="2">3.2.2.21</ecNumber>
    </recommendedName>
</protein>
<organism evidence="6 7">
    <name type="scientific">Halobacillus naozhouensis</name>
    <dbReference type="NCBI Taxonomy" id="554880"/>
    <lineage>
        <taxon>Bacteria</taxon>
        <taxon>Bacillati</taxon>
        <taxon>Bacillota</taxon>
        <taxon>Bacilli</taxon>
        <taxon>Bacillales</taxon>
        <taxon>Bacillaceae</taxon>
        <taxon>Halobacillus</taxon>
    </lineage>
</organism>
<evidence type="ECO:0000256" key="2">
    <source>
        <dbReference type="ARBA" id="ARBA00012000"/>
    </source>
</evidence>
<dbReference type="InterPro" id="IPR011257">
    <property type="entry name" value="DNA_glycosylase"/>
</dbReference>
<dbReference type="Gene3D" id="1.10.1670.40">
    <property type="match status" value="1"/>
</dbReference>
<gene>
    <name evidence="6" type="ORF">P9989_05420</name>
</gene>
<keyword evidence="3" id="KW-0227">DNA damage</keyword>
<accession>A0ABY8J003</accession>
<dbReference type="RefSeq" id="WP_283077787.1">
    <property type="nucleotide sequence ID" value="NZ_CP121671.1"/>
</dbReference>
<dbReference type="EC" id="3.2.2.21" evidence="2"/>
<proteinExistence type="predicted"/>
<sequence>MWEVKMEAAGIYDFDYALQRWAMDPLTHLNVNEKWVDIPVQMKNDSCVVRVTSIGTTEHPWFRIEGNSQKNKESLLAHVVHLFQWERSLEKVQEHFAHTNLGDLFALYPGTPIVKDFNLYDCLMKVIIHQQLNMKFAYTLSTRFVEQFGYKRDDVWFYPNPEVVASLDYGQLRELQFSQRKAEYIIDTSRLIAEGSLNLEELSKRPNEEVMAELVQIRGVGPWTAENWLMFGAGRGNLFPKADIGIQKALQRYFKSDKRPDFEQMNELSAEWGPFKSYASLTLWRSIEG</sequence>
<dbReference type="InterPro" id="IPR003265">
    <property type="entry name" value="HhH-GPD_domain"/>
</dbReference>
<feature type="domain" description="HhH-GPD" evidence="5">
    <location>
        <begin position="128"/>
        <end position="288"/>
    </location>
</feature>
<evidence type="ECO:0000313" key="7">
    <source>
        <dbReference type="Proteomes" id="UP001221597"/>
    </source>
</evidence>
<evidence type="ECO:0000313" key="6">
    <source>
        <dbReference type="EMBL" id="WFT75824.1"/>
    </source>
</evidence>
<reference evidence="6 7" key="1">
    <citation type="submission" date="2023-04" db="EMBL/GenBank/DDBJ databases">
        <title>Genome sequence of Halobacillus naozhouensis KACC 21980.</title>
        <authorList>
            <person name="Kim S."/>
            <person name="Heo J."/>
            <person name="Kwon S.-W."/>
        </authorList>
    </citation>
    <scope>NUCLEOTIDE SEQUENCE [LARGE SCALE GENOMIC DNA]</scope>
    <source>
        <strain evidence="6 7">KCTC 13234</strain>
    </source>
</reference>
<evidence type="ECO:0000256" key="3">
    <source>
        <dbReference type="ARBA" id="ARBA00022763"/>
    </source>
</evidence>
<evidence type="ECO:0000259" key="5">
    <source>
        <dbReference type="SMART" id="SM00478"/>
    </source>
</evidence>
<dbReference type="InterPro" id="IPR051912">
    <property type="entry name" value="Alkylbase_DNA_Glycosylase/TA"/>
</dbReference>
<dbReference type="PANTHER" id="PTHR43003">
    <property type="entry name" value="DNA-3-METHYLADENINE GLYCOSYLASE"/>
    <property type="match status" value="1"/>
</dbReference>
<dbReference type="SUPFAM" id="SSF48150">
    <property type="entry name" value="DNA-glycosylase"/>
    <property type="match status" value="1"/>
</dbReference>
<dbReference type="EMBL" id="CP121671">
    <property type="protein sequence ID" value="WFT75824.1"/>
    <property type="molecule type" value="Genomic_DNA"/>
</dbReference>